<organism evidence="2 3">
    <name type="scientific">Tetrahymena thermophila (strain SB210)</name>
    <dbReference type="NCBI Taxonomy" id="312017"/>
    <lineage>
        <taxon>Eukaryota</taxon>
        <taxon>Sar</taxon>
        <taxon>Alveolata</taxon>
        <taxon>Ciliophora</taxon>
        <taxon>Intramacronucleata</taxon>
        <taxon>Oligohymenophorea</taxon>
        <taxon>Hymenostomatida</taxon>
        <taxon>Tetrahymenina</taxon>
        <taxon>Tetrahymenidae</taxon>
        <taxon>Tetrahymena</taxon>
    </lineage>
</organism>
<evidence type="ECO:0000256" key="1">
    <source>
        <dbReference type="SAM" id="MobiDB-lite"/>
    </source>
</evidence>
<name>Q23YC3_TETTS</name>
<dbReference type="HOGENOM" id="CLU_351109_0_0_1"/>
<proteinExistence type="predicted"/>
<dbReference type="EMBL" id="GG662601">
    <property type="protein sequence ID" value="EAS01541.2"/>
    <property type="molecule type" value="Genomic_DNA"/>
</dbReference>
<dbReference type="Proteomes" id="UP000009168">
    <property type="component" value="Unassembled WGS sequence"/>
</dbReference>
<gene>
    <name evidence="2" type="ORF">TTHERM_00899400</name>
</gene>
<protein>
    <submittedName>
        <fullName evidence="2">Uncharacterized protein</fullName>
    </submittedName>
</protein>
<sequence length="851" mass="100885">MTSLHATRQDSLFKRNQIANVQQDSINEDEDFEEPIIKIDLDDEDDVKVDNQILSLQIGSNQDTNTQQIPAIKSKRAIPLDNKQQAKQNIKHHQRELPEEHMCDCSICESQNRKISESLNEDLHYEDSSINDHFGIVDEKKMKYRQDFPYEKEEKPQEKDYSFILTRLQPIKKGNRTLRLYVPETILFVQGEAKLLIYTHKDKMMRFIKQKEKLNLQELRKFMNKKRYKYRYLLDNLELRQQQQQQIQQNNYVNFKADVTGNNSQDLIKKKNKNQGSVNNSHQNITMALNPAQQQQNREEMIKEKDNREAVIIKYDIEVEQKRNNEGNYVNVIQNQVQNNQNAANFNSNQQPNQNQMQISNFQVNQIKKQLSLLPDKANKPFSHKGTLTLNQPQQSQNLNQQTQANTIVNYQQFNQVLNELEFLNLMMKRKIDPVWSSILFIQNYMKVKRRNMEYIKVKFRYEEDQWHPLFNRALNEIQIINGEISQASQDYISQEQEQEFEERLVKQNLETYIKYMCFKMFHYIEVFFSSKITRMRTEWMIDDFGHIYFMNAYKVKHQPRSKIALSSEMYMKKLELVAEKKLSENATLENHYLSIQKKQIFDIFTDMLFKEHEKTNKSLQKDEVKKQIKDNLTRIYQGRKQEPDYQIPPNIVQGFLKVIKSEQPVQEFKKFIFNQNPQQKPSSSINLKKVQKKISTDRSGQGNNQLTSSSNLNKQISDKSILRTSASQNFYISGNKSVFNLAQSDEAYQDMNFKIPSLKESKNMPLTLTYKVRKEQSNLNRVKIQNKVFDQLQVSPLFSKSRFVQNYPQIDFADDKKRTLPSLLYAQEIKKINSGNGKFHLKNFRILQSQ</sequence>
<keyword evidence="3" id="KW-1185">Reference proteome</keyword>
<accession>Q23YC3</accession>
<dbReference type="KEGG" id="tet:TTHERM_00899400"/>
<evidence type="ECO:0000313" key="2">
    <source>
        <dbReference type="EMBL" id="EAS01541.2"/>
    </source>
</evidence>
<evidence type="ECO:0000313" key="3">
    <source>
        <dbReference type="Proteomes" id="UP000009168"/>
    </source>
</evidence>
<reference evidence="3" key="1">
    <citation type="journal article" date="2006" name="PLoS Biol.">
        <title>Macronuclear genome sequence of the ciliate Tetrahymena thermophila, a model eukaryote.</title>
        <authorList>
            <person name="Eisen J.A."/>
            <person name="Coyne R.S."/>
            <person name="Wu M."/>
            <person name="Wu D."/>
            <person name="Thiagarajan M."/>
            <person name="Wortman J.R."/>
            <person name="Badger J.H."/>
            <person name="Ren Q."/>
            <person name="Amedeo P."/>
            <person name="Jones K.M."/>
            <person name="Tallon L.J."/>
            <person name="Delcher A.L."/>
            <person name="Salzberg S.L."/>
            <person name="Silva J.C."/>
            <person name="Haas B.J."/>
            <person name="Majoros W.H."/>
            <person name="Farzad M."/>
            <person name="Carlton J.M."/>
            <person name="Smith R.K. Jr."/>
            <person name="Garg J."/>
            <person name="Pearlman R.E."/>
            <person name="Karrer K.M."/>
            <person name="Sun L."/>
            <person name="Manning G."/>
            <person name="Elde N.C."/>
            <person name="Turkewitz A.P."/>
            <person name="Asai D.J."/>
            <person name="Wilkes D.E."/>
            <person name="Wang Y."/>
            <person name="Cai H."/>
            <person name="Collins K."/>
            <person name="Stewart B.A."/>
            <person name="Lee S.R."/>
            <person name="Wilamowska K."/>
            <person name="Weinberg Z."/>
            <person name="Ruzzo W.L."/>
            <person name="Wloga D."/>
            <person name="Gaertig J."/>
            <person name="Frankel J."/>
            <person name="Tsao C.-C."/>
            <person name="Gorovsky M.A."/>
            <person name="Keeling P.J."/>
            <person name="Waller R.F."/>
            <person name="Patron N.J."/>
            <person name="Cherry J.M."/>
            <person name="Stover N.A."/>
            <person name="Krieger C.J."/>
            <person name="del Toro C."/>
            <person name="Ryder H.F."/>
            <person name="Williamson S.C."/>
            <person name="Barbeau R.A."/>
            <person name="Hamilton E.P."/>
            <person name="Orias E."/>
        </authorList>
    </citation>
    <scope>NUCLEOTIDE SEQUENCE [LARGE SCALE GENOMIC DNA]</scope>
    <source>
        <strain evidence="3">SB210</strain>
    </source>
</reference>
<dbReference type="GeneID" id="7846179"/>
<dbReference type="InParanoid" id="Q23YC3"/>
<feature type="compositionally biased region" description="Polar residues" evidence="1">
    <location>
        <begin position="677"/>
        <end position="687"/>
    </location>
</feature>
<dbReference type="AlphaFoldDB" id="Q23YC3"/>
<feature type="compositionally biased region" description="Polar residues" evidence="1">
    <location>
        <begin position="698"/>
        <end position="713"/>
    </location>
</feature>
<dbReference type="RefSeq" id="XP_001021786.2">
    <property type="nucleotide sequence ID" value="XM_001021786.2"/>
</dbReference>
<dbReference type="OrthoDB" id="292437at2759"/>
<feature type="region of interest" description="Disordered" evidence="1">
    <location>
        <begin position="677"/>
        <end position="713"/>
    </location>
</feature>